<dbReference type="OrthoDB" id="3799434at2759"/>
<accession>A0A9P4H7A4</accession>
<comment type="caution">
    <text evidence="2">The sequence shown here is derived from an EMBL/GenBank/DDBJ whole genome shotgun (WGS) entry which is preliminary data.</text>
</comment>
<evidence type="ECO:0000256" key="1">
    <source>
        <dbReference type="SAM" id="MobiDB-lite"/>
    </source>
</evidence>
<proteinExistence type="predicted"/>
<name>A0A9P4H7A4_9PLEO</name>
<protein>
    <recommendedName>
        <fullName evidence="4">Heterokaryon incompatibility domain-containing protein</fullName>
    </recommendedName>
</protein>
<evidence type="ECO:0008006" key="4">
    <source>
        <dbReference type="Google" id="ProtNLM"/>
    </source>
</evidence>
<evidence type="ECO:0000313" key="3">
    <source>
        <dbReference type="Proteomes" id="UP000799777"/>
    </source>
</evidence>
<reference evidence="2" key="1">
    <citation type="journal article" date="2020" name="Stud. Mycol.">
        <title>101 Dothideomycetes genomes: a test case for predicting lifestyles and emergence of pathogens.</title>
        <authorList>
            <person name="Haridas S."/>
            <person name="Albert R."/>
            <person name="Binder M."/>
            <person name="Bloem J."/>
            <person name="Labutti K."/>
            <person name="Salamov A."/>
            <person name="Andreopoulos B."/>
            <person name="Baker S."/>
            <person name="Barry K."/>
            <person name="Bills G."/>
            <person name="Bluhm B."/>
            <person name="Cannon C."/>
            <person name="Castanera R."/>
            <person name="Culley D."/>
            <person name="Daum C."/>
            <person name="Ezra D."/>
            <person name="Gonzalez J."/>
            <person name="Henrissat B."/>
            <person name="Kuo A."/>
            <person name="Liang C."/>
            <person name="Lipzen A."/>
            <person name="Lutzoni F."/>
            <person name="Magnuson J."/>
            <person name="Mondo S."/>
            <person name="Nolan M."/>
            <person name="Ohm R."/>
            <person name="Pangilinan J."/>
            <person name="Park H.-J."/>
            <person name="Ramirez L."/>
            <person name="Alfaro M."/>
            <person name="Sun H."/>
            <person name="Tritt A."/>
            <person name="Yoshinaga Y."/>
            <person name="Zwiers L.-H."/>
            <person name="Turgeon B."/>
            <person name="Goodwin S."/>
            <person name="Spatafora J."/>
            <person name="Crous P."/>
            <person name="Grigoriev I."/>
        </authorList>
    </citation>
    <scope>NUCLEOTIDE SEQUENCE</scope>
    <source>
        <strain evidence="2">CBS 110217</strain>
    </source>
</reference>
<sequence length="497" mass="55883">MSSLSECTLWLYWDEEVGSYTRLRFVLRQEFGNCADDGVRDTFEPLPIDEDCSSESTELEEPSESPSLRELLPCVIQAACLVAEALGFRYIRIDSLCVIQDSNEDLLREILMRALAIQHCAINITADSSEAILRALPRDDAPKSPGSDDSTSSCQPFLSKSSRCRIIPEDLRSAEMICSPLSQDAVCFQDELFPARKLHFGKTQIFWQCAEMKACEMFQHGLPQRMLQNPINDGIMESVPRQVQELMSWQPSLPTLPPSDTPASWIEVWHQLVSRYSRCSSPTRGMKLLGICGIANELELLSRDTYIADLWKGNFINDLLWCTDGSCAQRPELSCAPSWNWASVDGPITYLSSSELYGNFVKITNIEAAGAEGNMINEHTVTASLKLHGYLLKLLPGGFSPGSMFPDCQDDITEAHHFCLSLRLRKSARGEYLCDLVLRLIEAQWGAVFERVGVFRFREGDELHNLGLEKFGNAYIFTEEPRDSLNQCAMVENIMIL</sequence>
<dbReference type="PANTHER" id="PTHR33112:SF16">
    <property type="entry name" value="HETEROKARYON INCOMPATIBILITY DOMAIN-CONTAINING PROTEIN"/>
    <property type="match status" value="1"/>
</dbReference>
<feature type="region of interest" description="Disordered" evidence="1">
    <location>
        <begin position="138"/>
        <end position="157"/>
    </location>
</feature>
<evidence type="ECO:0000313" key="2">
    <source>
        <dbReference type="EMBL" id="KAF2028969.1"/>
    </source>
</evidence>
<dbReference type="AlphaFoldDB" id="A0A9P4H7A4"/>
<dbReference type="Proteomes" id="UP000799777">
    <property type="component" value="Unassembled WGS sequence"/>
</dbReference>
<gene>
    <name evidence="2" type="ORF">EK21DRAFT_113347</name>
</gene>
<organism evidence="2 3">
    <name type="scientific">Setomelanomma holmii</name>
    <dbReference type="NCBI Taxonomy" id="210430"/>
    <lineage>
        <taxon>Eukaryota</taxon>
        <taxon>Fungi</taxon>
        <taxon>Dikarya</taxon>
        <taxon>Ascomycota</taxon>
        <taxon>Pezizomycotina</taxon>
        <taxon>Dothideomycetes</taxon>
        <taxon>Pleosporomycetidae</taxon>
        <taxon>Pleosporales</taxon>
        <taxon>Pleosporineae</taxon>
        <taxon>Phaeosphaeriaceae</taxon>
        <taxon>Setomelanomma</taxon>
    </lineage>
</organism>
<keyword evidence="3" id="KW-1185">Reference proteome</keyword>
<feature type="compositionally biased region" description="Polar residues" evidence="1">
    <location>
        <begin position="147"/>
        <end position="157"/>
    </location>
</feature>
<dbReference type="EMBL" id="ML978206">
    <property type="protein sequence ID" value="KAF2028969.1"/>
    <property type="molecule type" value="Genomic_DNA"/>
</dbReference>
<dbReference type="PANTHER" id="PTHR33112">
    <property type="entry name" value="DOMAIN PROTEIN, PUTATIVE-RELATED"/>
    <property type="match status" value="1"/>
</dbReference>